<name>A9VAP5_MONBE</name>
<accession>A9VAP5</accession>
<dbReference type="InterPro" id="IPR013946">
    <property type="entry name" value="NCA2-like"/>
</dbReference>
<dbReference type="KEGG" id="mbr:MONBRDRAFT_34281"/>
<organism evidence="6 7">
    <name type="scientific">Monosiga brevicollis</name>
    <name type="common">Choanoflagellate</name>
    <dbReference type="NCBI Taxonomy" id="81824"/>
    <lineage>
        <taxon>Eukaryota</taxon>
        <taxon>Choanoflagellata</taxon>
        <taxon>Craspedida</taxon>
        <taxon>Salpingoecidae</taxon>
        <taxon>Monosiga</taxon>
    </lineage>
</organism>
<evidence type="ECO:0000313" key="7">
    <source>
        <dbReference type="Proteomes" id="UP000001357"/>
    </source>
</evidence>
<dbReference type="GO" id="GO:0031966">
    <property type="term" value="C:mitochondrial membrane"/>
    <property type="evidence" value="ECO:0007669"/>
    <property type="project" value="UniProtKB-SubCell"/>
</dbReference>
<dbReference type="PANTHER" id="PTHR28234:SF1">
    <property type="entry name" value="NUCLEAR CONTROL OF ATPASE PROTEIN 2"/>
    <property type="match status" value="1"/>
</dbReference>
<dbReference type="STRING" id="81824.A9VAP5"/>
<keyword evidence="4" id="KW-0496">Mitochondrion</keyword>
<keyword evidence="5" id="KW-0472">Membrane</keyword>
<keyword evidence="7" id="KW-1185">Reference proteome</keyword>
<dbReference type="GeneID" id="5895107"/>
<dbReference type="RefSeq" id="XP_001749820.1">
    <property type="nucleotide sequence ID" value="XM_001749768.1"/>
</dbReference>
<dbReference type="AlphaFoldDB" id="A9VAP5"/>
<dbReference type="InParanoid" id="A9VAP5"/>
<dbReference type="Proteomes" id="UP000001357">
    <property type="component" value="Unassembled WGS sequence"/>
</dbReference>
<dbReference type="Pfam" id="PF08637">
    <property type="entry name" value="NCA2"/>
    <property type="match status" value="1"/>
</dbReference>
<dbReference type="eggNOG" id="ENOG502QTT6">
    <property type="taxonomic scope" value="Eukaryota"/>
</dbReference>
<evidence type="ECO:0000313" key="6">
    <source>
        <dbReference type="EMBL" id="EDQ85409.1"/>
    </source>
</evidence>
<proteinExistence type="predicted"/>
<dbReference type="PANTHER" id="PTHR28234">
    <property type="entry name" value="NUCLEAR CONTROL OF ATPASE PROTEIN 2"/>
    <property type="match status" value="1"/>
</dbReference>
<evidence type="ECO:0000256" key="2">
    <source>
        <dbReference type="ARBA" id="ARBA00022692"/>
    </source>
</evidence>
<keyword evidence="3" id="KW-1133">Transmembrane helix</keyword>
<protein>
    <submittedName>
        <fullName evidence="6">Uncharacterized protein</fullName>
    </submittedName>
</protein>
<evidence type="ECO:0000256" key="4">
    <source>
        <dbReference type="ARBA" id="ARBA00023128"/>
    </source>
</evidence>
<keyword evidence="2" id="KW-0812">Transmembrane</keyword>
<gene>
    <name evidence="6" type="ORF">MONBRDRAFT_34281</name>
</gene>
<evidence type="ECO:0000256" key="1">
    <source>
        <dbReference type="ARBA" id="ARBA00004225"/>
    </source>
</evidence>
<dbReference type="EMBL" id="CH991574">
    <property type="protein sequence ID" value="EDQ85409.1"/>
    <property type="molecule type" value="Genomic_DNA"/>
</dbReference>
<sequence length="430" mass="48452">MILLQPTLLTSDALHMPLGLAIFLPPATNSVYGENIATRIDDIHRLRDAQQRWLVLRRIEHYLTQMRREENLLLRELGALLRWELEVFGRLPSSPVERGSNSSLAAFDAATESWATEAEQSLHAKLQQLDARKSRASPTGLERAVALPFRLLRAWPVYAAGFGLGLLGLSIWKGLNLTDYAKERLVDVYTLVYNFTKQRLYQRMVRDFAVDFHRLEVDVSSLQQQVREGDLTIVMQDFEEGIRKPLSHVVDGSLLRTILIQIQKAKVDIQQALSGMDKLMRSNELTFQLIALLPAVGVAWASINGLRHLVQGRFARSFRAEQRGVQTALTDVERAVLAVGVAGGVDTNRRTGELVVACWNFSRQVQNHSRLDADVHEEMLDDVAAILSVEQQALSNEASVDQLTDRRLRIVSILRINLMSETQSSLLSLF</sequence>
<evidence type="ECO:0000256" key="3">
    <source>
        <dbReference type="ARBA" id="ARBA00022989"/>
    </source>
</evidence>
<comment type="subcellular location">
    <subcellularLocation>
        <location evidence="1">Mitochondrion membrane</location>
        <topology evidence="1">Multi-pass membrane protein</topology>
    </subcellularLocation>
</comment>
<evidence type="ECO:0000256" key="5">
    <source>
        <dbReference type="ARBA" id="ARBA00023136"/>
    </source>
</evidence>
<reference evidence="6 7" key="1">
    <citation type="journal article" date="2008" name="Nature">
        <title>The genome of the choanoflagellate Monosiga brevicollis and the origin of metazoans.</title>
        <authorList>
            <consortium name="JGI Sequencing"/>
            <person name="King N."/>
            <person name="Westbrook M.J."/>
            <person name="Young S.L."/>
            <person name="Kuo A."/>
            <person name="Abedin M."/>
            <person name="Chapman J."/>
            <person name="Fairclough S."/>
            <person name="Hellsten U."/>
            <person name="Isogai Y."/>
            <person name="Letunic I."/>
            <person name="Marr M."/>
            <person name="Pincus D."/>
            <person name="Putnam N."/>
            <person name="Rokas A."/>
            <person name="Wright K.J."/>
            <person name="Zuzow R."/>
            <person name="Dirks W."/>
            <person name="Good M."/>
            <person name="Goodstein D."/>
            <person name="Lemons D."/>
            <person name="Li W."/>
            <person name="Lyons J.B."/>
            <person name="Morris A."/>
            <person name="Nichols S."/>
            <person name="Richter D.J."/>
            <person name="Salamov A."/>
            <person name="Bork P."/>
            <person name="Lim W.A."/>
            <person name="Manning G."/>
            <person name="Miller W.T."/>
            <person name="McGinnis W."/>
            <person name="Shapiro H."/>
            <person name="Tjian R."/>
            <person name="Grigoriev I.V."/>
            <person name="Rokhsar D."/>
        </authorList>
    </citation>
    <scope>NUCLEOTIDE SEQUENCE [LARGE SCALE GENOMIC DNA]</scope>
    <source>
        <strain evidence="7">MX1 / ATCC 50154</strain>
    </source>
</reference>